<dbReference type="GO" id="GO:0005886">
    <property type="term" value="C:plasma membrane"/>
    <property type="evidence" value="ECO:0007669"/>
    <property type="project" value="UniProtKB-SubCell"/>
</dbReference>
<dbReference type="RefSeq" id="WP_220477200.1">
    <property type="nucleotide sequence ID" value="NZ_BAAAKT010000004.1"/>
</dbReference>
<reference evidence="11 12" key="1">
    <citation type="submission" date="2020-08" db="EMBL/GenBank/DDBJ databases">
        <title>Sequencing the genomes of 1000 actinobacteria strains.</title>
        <authorList>
            <person name="Klenk H.-P."/>
        </authorList>
    </citation>
    <scope>NUCLEOTIDE SEQUENCE [LARGE SCALE GENOMIC DNA]</scope>
    <source>
        <strain evidence="11 12">DSM 19081</strain>
    </source>
</reference>
<dbReference type="InterPro" id="IPR027417">
    <property type="entry name" value="P-loop_NTPase"/>
</dbReference>
<keyword evidence="3" id="KW-0547">Nucleotide-binding</keyword>
<keyword evidence="2 8" id="KW-0812">Transmembrane</keyword>
<dbReference type="Pfam" id="PF00664">
    <property type="entry name" value="ABC_membrane"/>
    <property type="match status" value="1"/>
</dbReference>
<dbReference type="PANTHER" id="PTHR43394:SF1">
    <property type="entry name" value="ATP-BINDING CASSETTE SUB-FAMILY B MEMBER 10, MITOCHONDRIAL"/>
    <property type="match status" value="1"/>
</dbReference>
<dbReference type="InterPro" id="IPR003593">
    <property type="entry name" value="AAA+_ATPase"/>
</dbReference>
<dbReference type="PROSITE" id="PS50893">
    <property type="entry name" value="ABC_TRANSPORTER_2"/>
    <property type="match status" value="1"/>
</dbReference>
<evidence type="ECO:0000256" key="5">
    <source>
        <dbReference type="ARBA" id="ARBA00022989"/>
    </source>
</evidence>
<dbReference type="CDD" id="cd18551">
    <property type="entry name" value="ABC_6TM_LmrA_like"/>
    <property type="match status" value="1"/>
</dbReference>
<evidence type="ECO:0000259" key="10">
    <source>
        <dbReference type="PROSITE" id="PS50929"/>
    </source>
</evidence>
<keyword evidence="5 8" id="KW-1133">Transmembrane helix</keyword>
<feature type="region of interest" description="Disordered" evidence="7">
    <location>
        <begin position="336"/>
        <end position="364"/>
    </location>
</feature>
<gene>
    <name evidence="11" type="ORF">HNR24_001912</name>
</gene>
<feature type="transmembrane region" description="Helical" evidence="8">
    <location>
        <begin position="245"/>
        <end position="269"/>
    </location>
</feature>
<dbReference type="InterPro" id="IPR017871">
    <property type="entry name" value="ABC_transporter-like_CS"/>
</dbReference>
<keyword evidence="6 8" id="KW-0472">Membrane</keyword>
<feature type="domain" description="ABC transporter" evidence="9">
    <location>
        <begin position="366"/>
        <end position="599"/>
    </location>
</feature>
<feature type="transmembrane region" description="Helical" evidence="8">
    <location>
        <begin position="139"/>
        <end position="157"/>
    </location>
</feature>
<comment type="caution">
    <text evidence="11">The sequence shown here is derived from an EMBL/GenBank/DDBJ whole genome shotgun (WGS) entry which is preliminary data.</text>
</comment>
<dbReference type="Pfam" id="PF00005">
    <property type="entry name" value="ABC_tran"/>
    <property type="match status" value="1"/>
</dbReference>
<evidence type="ECO:0000256" key="2">
    <source>
        <dbReference type="ARBA" id="ARBA00022692"/>
    </source>
</evidence>
<dbReference type="PROSITE" id="PS50929">
    <property type="entry name" value="ABC_TM1F"/>
    <property type="match status" value="1"/>
</dbReference>
<feature type="transmembrane region" description="Helical" evidence="8">
    <location>
        <begin position="163"/>
        <end position="182"/>
    </location>
</feature>
<dbReference type="GO" id="GO:0015421">
    <property type="term" value="F:ABC-type oligopeptide transporter activity"/>
    <property type="evidence" value="ECO:0007669"/>
    <property type="project" value="TreeGrafter"/>
</dbReference>
<evidence type="ECO:0000313" key="12">
    <source>
        <dbReference type="Proteomes" id="UP000546252"/>
    </source>
</evidence>
<dbReference type="PROSITE" id="PS00211">
    <property type="entry name" value="ABC_TRANSPORTER_1"/>
    <property type="match status" value="1"/>
</dbReference>
<dbReference type="PANTHER" id="PTHR43394">
    <property type="entry name" value="ATP-DEPENDENT PERMEASE MDL1, MITOCHONDRIAL"/>
    <property type="match status" value="1"/>
</dbReference>
<evidence type="ECO:0000256" key="4">
    <source>
        <dbReference type="ARBA" id="ARBA00022840"/>
    </source>
</evidence>
<evidence type="ECO:0000256" key="8">
    <source>
        <dbReference type="SAM" id="Phobius"/>
    </source>
</evidence>
<dbReference type="InterPro" id="IPR011527">
    <property type="entry name" value="ABC1_TM_dom"/>
</dbReference>
<dbReference type="Gene3D" id="3.40.50.300">
    <property type="entry name" value="P-loop containing nucleotide triphosphate hydrolases"/>
    <property type="match status" value="1"/>
</dbReference>
<evidence type="ECO:0000256" key="7">
    <source>
        <dbReference type="SAM" id="MobiDB-lite"/>
    </source>
</evidence>
<dbReference type="SUPFAM" id="SSF52540">
    <property type="entry name" value="P-loop containing nucleoside triphosphate hydrolases"/>
    <property type="match status" value="1"/>
</dbReference>
<evidence type="ECO:0000256" key="3">
    <source>
        <dbReference type="ARBA" id="ARBA00022741"/>
    </source>
</evidence>
<dbReference type="SUPFAM" id="SSF90123">
    <property type="entry name" value="ABC transporter transmembrane region"/>
    <property type="match status" value="1"/>
</dbReference>
<dbReference type="EMBL" id="JACJIH010000001">
    <property type="protein sequence ID" value="MBA8921979.1"/>
    <property type="molecule type" value="Genomic_DNA"/>
</dbReference>
<dbReference type="Gene3D" id="1.20.1560.10">
    <property type="entry name" value="ABC transporter type 1, transmembrane domain"/>
    <property type="match status" value="1"/>
</dbReference>
<evidence type="ECO:0000256" key="1">
    <source>
        <dbReference type="ARBA" id="ARBA00004651"/>
    </source>
</evidence>
<evidence type="ECO:0000256" key="6">
    <source>
        <dbReference type="ARBA" id="ARBA00023136"/>
    </source>
</evidence>
<organism evidence="11 12">
    <name type="scientific">Nesterenkonia jeotgali</name>
    <dbReference type="NCBI Taxonomy" id="317018"/>
    <lineage>
        <taxon>Bacteria</taxon>
        <taxon>Bacillati</taxon>
        <taxon>Actinomycetota</taxon>
        <taxon>Actinomycetes</taxon>
        <taxon>Micrococcales</taxon>
        <taxon>Micrococcaceae</taxon>
        <taxon>Nesterenkonia</taxon>
    </lineage>
</organism>
<dbReference type="InterPro" id="IPR036640">
    <property type="entry name" value="ABC1_TM_sf"/>
</dbReference>
<dbReference type="GO" id="GO:0016887">
    <property type="term" value="F:ATP hydrolysis activity"/>
    <property type="evidence" value="ECO:0007669"/>
    <property type="project" value="InterPro"/>
</dbReference>
<feature type="domain" description="ABC transmembrane type-1" evidence="10">
    <location>
        <begin position="29"/>
        <end position="306"/>
    </location>
</feature>
<name>A0A839FQZ5_9MICC</name>
<dbReference type="Proteomes" id="UP000546252">
    <property type="component" value="Unassembled WGS sequence"/>
</dbReference>
<feature type="compositionally biased region" description="Low complexity" evidence="7">
    <location>
        <begin position="349"/>
        <end position="360"/>
    </location>
</feature>
<accession>A0A839FQZ5</accession>
<evidence type="ECO:0000259" key="9">
    <source>
        <dbReference type="PROSITE" id="PS50893"/>
    </source>
</evidence>
<protein>
    <submittedName>
        <fullName evidence="11">ATP-binding cassette subfamily B protein</fullName>
    </submittedName>
</protein>
<feature type="transmembrane region" description="Helical" evidence="8">
    <location>
        <begin position="275"/>
        <end position="295"/>
    </location>
</feature>
<keyword evidence="4 11" id="KW-0067">ATP-binding</keyword>
<dbReference type="GO" id="GO:0005524">
    <property type="term" value="F:ATP binding"/>
    <property type="evidence" value="ECO:0007669"/>
    <property type="project" value="UniProtKB-KW"/>
</dbReference>
<proteinExistence type="predicted"/>
<comment type="subcellular location">
    <subcellularLocation>
        <location evidence="1">Cell membrane</location>
        <topology evidence="1">Multi-pass membrane protein</topology>
    </subcellularLocation>
</comment>
<sequence>MSESAVSTSVRMRLLWAFARPYSKVLVSALLLSLLVSAMALATPLVTQWVLETVAVGGSLRDPVLVLIALLILGAVVSWFQWVMLGKLAEDVVYDARRAMITRYLGARVFDLGRRGPGQLVTRVTSDTLLLNEAASNSIVGLVNGSIMVLGSLALMATLDLVLLGTTLASVLLVGLVFVVLMPQISRVEERSQASLGDLGEELTGTMRAIKTVKSSTAEARSFAELMRHVGESRRWSLKSVRIQAAAWTIGMAGVNAAVIAVLALGAYRVSTGEMTVSVLVAFLLYVWGLAGPVLELTEDLTALQSGLAAAARIGQIQELPVESELSDVSIVPATQPVEEDAQRRQDLPAPGAGSEPPAGWDGPALEFQGVTAGYGADLDPAVIDLDLAIPPRGHIALVGTSGAGKTTVLSLMQRFLEPSAGTLRLFGTPYAELSHAEVRGALAYVEQETPLVPGTLRENLLFSNPAASDQAVAEVLERLRLAEKVSSLPEGLDTRLTETNLSGGQRQRVALARALLAAPRILLLDEATAQIDGITEAAVHRTIRDHATRASVITVAHRLSTVIDADRILVMHAGRIIAAGTHAELLRHNALYQDLVGSLGLGPGSGAPRL</sequence>
<feature type="transmembrane region" description="Helical" evidence="8">
    <location>
        <begin position="64"/>
        <end position="85"/>
    </location>
</feature>
<dbReference type="InterPro" id="IPR003439">
    <property type="entry name" value="ABC_transporter-like_ATP-bd"/>
</dbReference>
<dbReference type="SMART" id="SM00382">
    <property type="entry name" value="AAA"/>
    <property type="match status" value="1"/>
</dbReference>
<dbReference type="InterPro" id="IPR039421">
    <property type="entry name" value="Type_1_exporter"/>
</dbReference>
<evidence type="ECO:0000313" key="11">
    <source>
        <dbReference type="EMBL" id="MBA8921979.1"/>
    </source>
</evidence>
<dbReference type="AlphaFoldDB" id="A0A839FQZ5"/>